<comment type="similarity">
    <text evidence="1 5">Belongs to the peptidase S41A family.</text>
</comment>
<evidence type="ECO:0000256" key="1">
    <source>
        <dbReference type="ARBA" id="ARBA00009179"/>
    </source>
</evidence>
<dbReference type="InterPro" id="IPR029045">
    <property type="entry name" value="ClpP/crotonase-like_dom_sf"/>
</dbReference>
<dbReference type="PROSITE" id="PS50106">
    <property type="entry name" value="PDZ"/>
    <property type="match status" value="1"/>
</dbReference>
<dbReference type="GO" id="GO:0007165">
    <property type="term" value="P:signal transduction"/>
    <property type="evidence" value="ECO:0007669"/>
    <property type="project" value="TreeGrafter"/>
</dbReference>
<dbReference type="InterPro" id="IPR005151">
    <property type="entry name" value="Tail-specific_protease"/>
</dbReference>
<name>A0A517R4I1_9PLAN</name>
<dbReference type="Proteomes" id="UP000317318">
    <property type="component" value="Chromosome"/>
</dbReference>
<reference evidence="9 10" key="1">
    <citation type="submission" date="2019-02" db="EMBL/GenBank/DDBJ databases">
        <title>Deep-cultivation of Planctomycetes and their phenomic and genomic characterization uncovers novel biology.</title>
        <authorList>
            <person name="Wiegand S."/>
            <person name="Jogler M."/>
            <person name="Boedeker C."/>
            <person name="Pinto D."/>
            <person name="Vollmers J."/>
            <person name="Rivas-Marin E."/>
            <person name="Kohn T."/>
            <person name="Peeters S.H."/>
            <person name="Heuer A."/>
            <person name="Rast P."/>
            <person name="Oberbeckmann S."/>
            <person name="Bunk B."/>
            <person name="Jeske O."/>
            <person name="Meyerdierks A."/>
            <person name="Storesund J.E."/>
            <person name="Kallscheuer N."/>
            <person name="Luecker S."/>
            <person name="Lage O.M."/>
            <person name="Pohl T."/>
            <person name="Merkel B.J."/>
            <person name="Hornburger P."/>
            <person name="Mueller R.-W."/>
            <person name="Bruemmer F."/>
            <person name="Labrenz M."/>
            <person name="Spormann A.M."/>
            <person name="Op den Camp H."/>
            <person name="Overmann J."/>
            <person name="Amann R."/>
            <person name="Jetten M.S.M."/>
            <person name="Mascher T."/>
            <person name="Medema M.H."/>
            <person name="Devos D.P."/>
            <person name="Kaster A.-K."/>
            <person name="Ovreas L."/>
            <person name="Rohde M."/>
            <person name="Galperin M.Y."/>
            <person name="Jogler C."/>
        </authorList>
    </citation>
    <scope>NUCLEOTIDE SEQUENCE [LARGE SCALE GENOMIC DNA]</scope>
    <source>
        <strain evidence="9 10">Pan189</strain>
    </source>
</reference>
<dbReference type="EMBL" id="CP036268">
    <property type="protein sequence ID" value="QDT38795.1"/>
    <property type="molecule type" value="Genomic_DNA"/>
</dbReference>
<dbReference type="InterPro" id="IPR001478">
    <property type="entry name" value="PDZ"/>
</dbReference>
<accession>A0A517R4I1</accession>
<keyword evidence="7" id="KW-0732">Signal</keyword>
<dbReference type="EC" id="3.4.21.102" evidence="9"/>
<dbReference type="Pfam" id="PF03572">
    <property type="entry name" value="Peptidase_S41"/>
    <property type="match status" value="1"/>
</dbReference>
<evidence type="ECO:0000256" key="2">
    <source>
        <dbReference type="ARBA" id="ARBA00022670"/>
    </source>
</evidence>
<dbReference type="InterPro" id="IPR004447">
    <property type="entry name" value="Peptidase_S41A"/>
</dbReference>
<dbReference type="AlphaFoldDB" id="A0A517R4I1"/>
<feature type="chain" id="PRO_5021861319" evidence="7">
    <location>
        <begin position="28"/>
        <end position="690"/>
    </location>
</feature>
<dbReference type="InterPro" id="IPR040573">
    <property type="entry name" value="TSP_N"/>
</dbReference>
<evidence type="ECO:0000256" key="4">
    <source>
        <dbReference type="ARBA" id="ARBA00022825"/>
    </source>
</evidence>
<dbReference type="Gene3D" id="2.30.42.10">
    <property type="match status" value="1"/>
</dbReference>
<dbReference type="CDD" id="cd07560">
    <property type="entry name" value="Peptidase_S41_CPP"/>
    <property type="match status" value="1"/>
</dbReference>
<dbReference type="Pfam" id="PF17804">
    <property type="entry name" value="TSP_NTD"/>
    <property type="match status" value="1"/>
</dbReference>
<dbReference type="InterPro" id="IPR036034">
    <property type="entry name" value="PDZ_sf"/>
</dbReference>
<feature type="signal peptide" evidence="7">
    <location>
        <begin position="1"/>
        <end position="27"/>
    </location>
</feature>
<evidence type="ECO:0000313" key="9">
    <source>
        <dbReference type="EMBL" id="QDT38795.1"/>
    </source>
</evidence>
<dbReference type="Pfam" id="PF00595">
    <property type="entry name" value="PDZ"/>
    <property type="match status" value="1"/>
</dbReference>
<feature type="domain" description="PDZ" evidence="8">
    <location>
        <begin position="231"/>
        <end position="316"/>
    </location>
</feature>
<feature type="compositionally biased region" description="Acidic residues" evidence="6">
    <location>
        <begin position="632"/>
        <end position="647"/>
    </location>
</feature>
<keyword evidence="3 5" id="KW-0378">Hydrolase</keyword>
<dbReference type="Gene3D" id="3.90.226.10">
    <property type="entry name" value="2-enoyl-CoA Hydratase, Chain A, domain 1"/>
    <property type="match status" value="1"/>
</dbReference>
<dbReference type="SUPFAM" id="SSF52096">
    <property type="entry name" value="ClpP/crotonase"/>
    <property type="match status" value="1"/>
</dbReference>
<evidence type="ECO:0000256" key="6">
    <source>
        <dbReference type="SAM" id="MobiDB-lite"/>
    </source>
</evidence>
<dbReference type="PANTHER" id="PTHR32060">
    <property type="entry name" value="TAIL-SPECIFIC PROTEASE"/>
    <property type="match status" value="1"/>
</dbReference>
<dbReference type="FunFam" id="3.90.226.10:FF:000090">
    <property type="entry name" value="Tail-specific protease"/>
    <property type="match status" value="1"/>
</dbReference>
<dbReference type="SMART" id="SM00228">
    <property type="entry name" value="PDZ"/>
    <property type="match status" value="1"/>
</dbReference>
<keyword evidence="4 5" id="KW-0720">Serine protease</keyword>
<keyword evidence="2 5" id="KW-0645">Protease</keyword>
<evidence type="ECO:0000256" key="7">
    <source>
        <dbReference type="SAM" id="SignalP"/>
    </source>
</evidence>
<dbReference type="PANTHER" id="PTHR32060:SF22">
    <property type="entry name" value="CARBOXYL-TERMINAL-PROCESSING PEPTIDASE 3, CHLOROPLASTIC"/>
    <property type="match status" value="1"/>
</dbReference>
<organism evidence="9 10">
    <name type="scientific">Stratiformator vulcanicus</name>
    <dbReference type="NCBI Taxonomy" id="2527980"/>
    <lineage>
        <taxon>Bacteria</taxon>
        <taxon>Pseudomonadati</taxon>
        <taxon>Planctomycetota</taxon>
        <taxon>Planctomycetia</taxon>
        <taxon>Planctomycetales</taxon>
        <taxon>Planctomycetaceae</taxon>
        <taxon>Stratiformator</taxon>
    </lineage>
</organism>
<proteinExistence type="inferred from homology"/>
<dbReference type="SUPFAM" id="SSF50156">
    <property type="entry name" value="PDZ domain-like"/>
    <property type="match status" value="1"/>
</dbReference>
<evidence type="ECO:0000259" key="8">
    <source>
        <dbReference type="PROSITE" id="PS50106"/>
    </source>
</evidence>
<dbReference type="InterPro" id="IPR020992">
    <property type="entry name" value="Tail_Prtase_C"/>
</dbReference>
<gene>
    <name evidence="9" type="primary">prc</name>
    <name evidence="9" type="ORF">Pan189_31940</name>
</gene>
<dbReference type="GO" id="GO:0030288">
    <property type="term" value="C:outer membrane-bounded periplasmic space"/>
    <property type="evidence" value="ECO:0007669"/>
    <property type="project" value="TreeGrafter"/>
</dbReference>
<keyword evidence="10" id="KW-1185">Reference proteome</keyword>
<dbReference type="SMART" id="SM00245">
    <property type="entry name" value="TSPc"/>
    <property type="match status" value="1"/>
</dbReference>
<dbReference type="KEGG" id="svp:Pan189_31940"/>
<evidence type="ECO:0000256" key="5">
    <source>
        <dbReference type="RuleBase" id="RU004404"/>
    </source>
</evidence>
<evidence type="ECO:0000313" key="10">
    <source>
        <dbReference type="Proteomes" id="UP000317318"/>
    </source>
</evidence>
<dbReference type="GO" id="GO:0006508">
    <property type="term" value="P:proteolysis"/>
    <property type="evidence" value="ECO:0007669"/>
    <property type="project" value="UniProtKB-KW"/>
</dbReference>
<dbReference type="GO" id="GO:0004252">
    <property type="term" value="F:serine-type endopeptidase activity"/>
    <property type="evidence" value="ECO:0007669"/>
    <property type="project" value="UniProtKB-EC"/>
</dbReference>
<dbReference type="NCBIfam" id="TIGR00225">
    <property type="entry name" value="prc"/>
    <property type="match status" value="1"/>
</dbReference>
<dbReference type="Pfam" id="PF11818">
    <property type="entry name" value="DUF3340"/>
    <property type="match status" value="1"/>
</dbReference>
<feature type="region of interest" description="Disordered" evidence="6">
    <location>
        <begin position="613"/>
        <end position="656"/>
    </location>
</feature>
<protein>
    <submittedName>
        <fullName evidence="9">Tail-specific protease</fullName>
        <ecNumber evidence="9">3.4.21.102</ecNumber>
    </submittedName>
</protein>
<sequence precursor="true">MQSQFRAQIAATLAVAMIVATATTIFAQGNRGDETTTVKLVASMLERYHIKRAEIDDEASKQFFDHFIDQVDPLKSYFLQSDIDEFGKFRTQLDDLVSRGDSSFAFVVYGRFLERMKNRVAYAEQLAESDFDFTKEETIIIDPDALEWARSPAELNERWRKRVKQDVLILKLEDTDETEIRDRLKKRYHNLLVTRGQIDREEILESYLSALAHAFDPHSSYMSQATLEDFRISMELSLEGIGAALRYEDGYTTVAEIIGGGAAAADGRLKAGDQIIGVAQGGEDEFVDVVEMKLNKVVKLIRGKKDTVVRLRVKKKSGGIETYDLTRQTVEIKSAAVRGEIIDTGKRLGGQSVKVGVVNIPSFYRDFRGAQAQRDGFKSTSRDVLEVLNSFDQQGGVDLVVVDLRSNGGGALTEAIEVTGLFIDKGPVVQVKEPGEPTKSHEDVDPGVAYAGPLVVLTNRLSASASEIFAAAIRDYDRGIVVGDTTTHGKGTVQNVMPVPPRLFRFLSRDESGALKLTIQQFYRVNGASTQNRGIPSDVVLPSIFDHLELGEQYLDNALAFSKIDPNTDAESLGLVSGDMIGTLKNRSQARVAADPEFAKLLRRIDRIEARKNRKTASLNEAARRAEREADEREDDQEKESEDEELTGSDKPIFPDGYYNDEVLQIGVDYVDLLNPAKTVQSNVRVPAND</sequence>
<evidence type="ECO:0000256" key="3">
    <source>
        <dbReference type="ARBA" id="ARBA00022801"/>
    </source>
</evidence>
<feature type="compositionally biased region" description="Basic and acidic residues" evidence="6">
    <location>
        <begin position="622"/>
        <end position="631"/>
    </location>
</feature>
<dbReference type="RefSeq" id="WP_310820576.1">
    <property type="nucleotide sequence ID" value="NZ_CP036268.1"/>
</dbReference>